<keyword evidence="1" id="KW-0472">Membrane</keyword>
<feature type="transmembrane region" description="Helical" evidence="1">
    <location>
        <begin position="12"/>
        <end position="32"/>
    </location>
</feature>
<gene>
    <name evidence="2" type="ORF">SAMN05443248_0236</name>
</gene>
<sequence length="34" mass="3739">MSGGIMNRDTLLYRASLIWLAVLTAGLVYVLLTL</sequence>
<keyword evidence="1" id="KW-0812">Transmembrane</keyword>
<evidence type="ECO:0000313" key="3">
    <source>
        <dbReference type="Proteomes" id="UP000189796"/>
    </source>
</evidence>
<accession>A0A1M5GYK7</accession>
<evidence type="ECO:0000256" key="1">
    <source>
        <dbReference type="SAM" id="Phobius"/>
    </source>
</evidence>
<evidence type="ECO:0000313" key="2">
    <source>
        <dbReference type="EMBL" id="SHG08800.1"/>
    </source>
</evidence>
<keyword evidence="1" id="KW-1133">Transmembrane helix</keyword>
<dbReference type="AlphaFoldDB" id="A0A1M5GYK7"/>
<dbReference type="Proteomes" id="UP000189796">
    <property type="component" value="Chromosome I"/>
</dbReference>
<dbReference type="EMBL" id="LT670817">
    <property type="protein sequence ID" value="SHG08800.1"/>
    <property type="molecule type" value="Genomic_DNA"/>
</dbReference>
<proteinExistence type="predicted"/>
<reference evidence="2 3" key="1">
    <citation type="submission" date="2016-11" db="EMBL/GenBank/DDBJ databases">
        <authorList>
            <person name="Jaros S."/>
            <person name="Januszkiewicz K."/>
            <person name="Wedrychowicz H."/>
        </authorList>
    </citation>
    <scope>NUCLEOTIDE SEQUENCE [LARGE SCALE GENOMIC DNA]</scope>
    <source>
        <strain evidence="2 3">GAS138</strain>
    </source>
</reference>
<name>A0A1M5GYK7_9BRAD</name>
<organism evidence="2 3">
    <name type="scientific">Bradyrhizobium erythrophlei</name>
    <dbReference type="NCBI Taxonomy" id="1437360"/>
    <lineage>
        <taxon>Bacteria</taxon>
        <taxon>Pseudomonadati</taxon>
        <taxon>Pseudomonadota</taxon>
        <taxon>Alphaproteobacteria</taxon>
        <taxon>Hyphomicrobiales</taxon>
        <taxon>Nitrobacteraceae</taxon>
        <taxon>Bradyrhizobium</taxon>
    </lineage>
</organism>
<protein>
    <submittedName>
        <fullName evidence="2">Uncharacterized protein</fullName>
    </submittedName>
</protein>